<gene>
    <name evidence="3" type="ORF">Bathy09g01080</name>
</gene>
<dbReference type="PANTHER" id="PTHR30222:SF17">
    <property type="entry name" value="SPERMIDINE_PUTRESCINE-BINDING PERIPLASMIC PROTEIN"/>
    <property type="match status" value="1"/>
</dbReference>
<dbReference type="Gene3D" id="3.40.190.10">
    <property type="entry name" value="Periplasmic binding protein-like II"/>
    <property type="match status" value="2"/>
</dbReference>
<dbReference type="Proteomes" id="UP000198341">
    <property type="component" value="Chromosome 9"/>
</dbReference>
<dbReference type="GeneID" id="19013615"/>
<feature type="compositionally biased region" description="Low complexity" evidence="2">
    <location>
        <begin position="1"/>
        <end position="17"/>
    </location>
</feature>
<accession>K8F3M3</accession>
<dbReference type="EMBL" id="FO082270">
    <property type="protein sequence ID" value="CCO66680.1"/>
    <property type="molecule type" value="Genomic_DNA"/>
</dbReference>
<evidence type="ECO:0000313" key="3">
    <source>
        <dbReference type="EMBL" id="CCO66680.1"/>
    </source>
</evidence>
<feature type="compositionally biased region" description="Basic residues" evidence="2">
    <location>
        <begin position="50"/>
        <end position="59"/>
    </location>
</feature>
<dbReference type="PANTHER" id="PTHR30222">
    <property type="entry name" value="SPERMIDINE/PUTRESCINE-BINDING PERIPLASMIC PROTEIN"/>
    <property type="match status" value="1"/>
</dbReference>
<name>K8F3M3_9CHLO</name>
<evidence type="ECO:0000256" key="2">
    <source>
        <dbReference type="SAM" id="MobiDB-lite"/>
    </source>
</evidence>
<organism evidence="3 4">
    <name type="scientific">Bathycoccus prasinos</name>
    <dbReference type="NCBI Taxonomy" id="41875"/>
    <lineage>
        <taxon>Eukaryota</taxon>
        <taxon>Viridiplantae</taxon>
        <taxon>Chlorophyta</taxon>
        <taxon>Mamiellophyceae</taxon>
        <taxon>Mamiellales</taxon>
        <taxon>Bathycoccaceae</taxon>
        <taxon>Bathycoccus</taxon>
    </lineage>
</organism>
<keyword evidence="1" id="KW-0732">Signal</keyword>
<feature type="region of interest" description="Disordered" evidence="2">
    <location>
        <begin position="1"/>
        <end position="60"/>
    </location>
</feature>
<feature type="region of interest" description="Disordered" evidence="2">
    <location>
        <begin position="224"/>
        <end position="256"/>
    </location>
</feature>
<dbReference type="eggNOG" id="ENOG502QUR6">
    <property type="taxonomic scope" value="Eukaryota"/>
</dbReference>
<dbReference type="SUPFAM" id="SSF53850">
    <property type="entry name" value="Periplasmic binding protein-like II"/>
    <property type="match status" value="1"/>
</dbReference>
<dbReference type="Pfam" id="PF13416">
    <property type="entry name" value="SBP_bac_8"/>
    <property type="match status" value="1"/>
</dbReference>
<dbReference type="OrthoDB" id="10266693at2759"/>
<protein>
    <submittedName>
        <fullName evidence="3">Periplasmic polyamine-binding protein of ABC transporter</fullName>
    </submittedName>
</protein>
<feature type="compositionally biased region" description="Low complexity" evidence="2">
    <location>
        <begin position="27"/>
        <end position="45"/>
    </location>
</feature>
<evidence type="ECO:0000313" key="4">
    <source>
        <dbReference type="Proteomes" id="UP000198341"/>
    </source>
</evidence>
<keyword evidence="4" id="KW-1185">Reference proteome</keyword>
<evidence type="ECO:0000256" key="1">
    <source>
        <dbReference type="ARBA" id="ARBA00022729"/>
    </source>
</evidence>
<proteinExistence type="predicted"/>
<dbReference type="KEGG" id="bpg:Bathy09g01080"/>
<feature type="compositionally biased region" description="Basic and acidic residues" evidence="2">
    <location>
        <begin position="237"/>
        <end position="249"/>
    </location>
</feature>
<reference evidence="3 4" key="1">
    <citation type="submission" date="2011-10" db="EMBL/GenBank/DDBJ databases">
        <authorList>
            <person name="Genoscope - CEA"/>
        </authorList>
    </citation>
    <scope>NUCLEOTIDE SEQUENCE [LARGE SCALE GENOMIC DNA]</scope>
    <source>
        <strain evidence="3 4">RCC 1105</strain>
    </source>
</reference>
<dbReference type="STRING" id="41875.K8F3M3"/>
<dbReference type="AlphaFoldDB" id="K8F3M3"/>
<sequence>MSISFSSSSSCEAFSKLSPRRRGVSGRGVSNHPSPNSSLSSSLPLAVFHQNRRRKRRTTRQSFCFPSSLFSHDDDDVNGRRADDVESKNAARADDAFALKEDKGGKGRSSLIGRRAAMSSSSSAAFVAVASSSSSLSYFCFPARAGATPQDIEWGAPGLTKRAFKFDVPLRVNVLRGTIPPNVFEDFKETQASPRLKLEHSASASLAKSFQDLRRGRAILEEGGNGNDFYAEEESSENSRNRNSSDQRDKKGKKKLSKTAATATLATLGDAYLKAAIREKLILPFEITGKERWFRALPDVYKNLCFRDYRTGDIVRSTDPNGRLFAVPYRVTATLLAYRADKLPRGVEAITDWTDVFDPRFGNKTFVGCADAPREVLSAALKMGDPRNTINPKTIDNERSQRDALRRLRAKIKVSDDETYLRALQNGDISVAFGGSDDVLALCRRSSLVKPVFPPSGTALHCDVFVRPVLNEGGGYTSSVPHSAPSSSPGIDAWLDFMLDSGRINERGGLRSGLNPIQFDGDRIYGGRSSQDDVGDIFKGWLPDDMAWSNSEFVLPLSDAAIRAYEDISREI</sequence>
<dbReference type="InterPro" id="IPR006059">
    <property type="entry name" value="SBP"/>
</dbReference>
<dbReference type="RefSeq" id="XP_007511120.1">
    <property type="nucleotide sequence ID" value="XM_007511058.1"/>
</dbReference>